<gene>
    <name evidence="1" type="ORF">SDC9_170800</name>
</gene>
<comment type="caution">
    <text evidence="1">The sequence shown here is derived from an EMBL/GenBank/DDBJ whole genome shotgun (WGS) entry which is preliminary data.</text>
</comment>
<dbReference type="AlphaFoldDB" id="A0A645GBP7"/>
<protein>
    <submittedName>
        <fullName evidence="1">Uncharacterized protein</fullName>
    </submittedName>
</protein>
<sequence length="80" mass="8101">MGILAAAGTLSVVIRGPAEAWRVCGCAQAPSTGGWGRSETGAAHLCSVLQTISLTCEHALVLGSYLPLDPGTGAIGTRFF</sequence>
<accession>A0A645GBP7</accession>
<reference evidence="1" key="1">
    <citation type="submission" date="2019-08" db="EMBL/GenBank/DDBJ databases">
        <authorList>
            <person name="Kucharzyk K."/>
            <person name="Murdoch R.W."/>
            <person name="Higgins S."/>
            <person name="Loffler F."/>
        </authorList>
    </citation>
    <scope>NUCLEOTIDE SEQUENCE</scope>
</reference>
<dbReference type="EMBL" id="VSSQ01071899">
    <property type="protein sequence ID" value="MPN23412.1"/>
    <property type="molecule type" value="Genomic_DNA"/>
</dbReference>
<organism evidence="1">
    <name type="scientific">bioreactor metagenome</name>
    <dbReference type="NCBI Taxonomy" id="1076179"/>
    <lineage>
        <taxon>unclassified sequences</taxon>
        <taxon>metagenomes</taxon>
        <taxon>ecological metagenomes</taxon>
    </lineage>
</organism>
<proteinExistence type="predicted"/>
<evidence type="ECO:0000313" key="1">
    <source>
        <dbReference type="EMBL" id="MPN23412.1"/>
    </source>
</evidence>
<name>A0A645GBP7_9ZZZZ</name>